<dbReference type="InterPro" id="IPR027417">
    <property type="entry name" value="P-loop_NTPase"/>
</dbReference>
<name>A0ABD1MVW4_9FABA</name>
<keyword evidence="3" id="KW-0342">GTP-binding</keyword>
<dbReference type="PROSITE" id="PS00300">
    <property type="entry name" value="SRP54"/>
    <property type="match status" value="1"/>
</dbReference>
<keyword evidence="8" id="KW-1185">Reference proteome</keyword>
<dbReference type="GO" id="GO:0005525">
    <property type="term" value="F:GTP binding"/>
    <property type="evidence" value="ECO:0007669"/>
    <property type="project" value="UniProtKB-KW"/>
</dbReference>
<evidence type="ECO:0000256" key="2">
    <source>
        <dbReference type="ARBA" id="ARBA00022741"/>
    </source>
</evidence>
<feature type="domain" description="SRP54-type proteins GTP-binding" evidence="6">
    <location>
        <begin position="82"/>
        <end position="95"/>
    </location>
</feature>
<organism evidence="7 8">
    <name type="scientific">Flemingia macrophylla</name>
    <dbReference type="NCBI Taxonomy" id="520843"/>
    <lineage>
        <taxon>Eukaryota</taxon>
        <taxon>Viridiplantae</taxon>
        <taxon>Streptophyta</taxon>
        <taxon>Embryophyta</taxon>
        <taxon>Tracheophyta</taxon>
        <taxon>Spermatophyta</taxon>
        <taxon>Magnoliopsida</taxon>
        <taxon>eudicotyledons</taxon>
        <taxon>Gunneridae</taxon>
        <taxon>Pentapetalae</taxon>
        <taxon>rosids</taxon>
        <taxon>fabids</taxon>
        <taxon>Fabales</taxon>
        <taxon>Fabaceae</taxon>
        <taxon>Papilionoideae</taxon>
        <taxon>50 kb inversion clade</taxon>
        <taxon>NPAAA clade</taxon>
        <taxon>indigoferoid/millettioid clade</taxon>
        <taxon>Phaseoleae</taxon>
        <taxon>Flemingia</taxon>
    </lineage>
</organism>
<protein>
    <recommendedName>
        <fullName evidence="6">SRP54-type proteins GTP-binding domain-containing protein</fullName>
    </recommendedName>
</protein>
<comment type="subcellular location">
    <subcellularLocation>
        <location evidence="5">Endomembrane system</location>
        <topology evidence="5">Peripheral membrane protein</topology>
        <orientation evidence="5">Cytoplasmic side</orientation>
    </subcellularLocation>
</comment>
<dbReference type="Pfam" id="PF00448">
    <property type="entry name" value="SRP54"/>
    <property type="match status" value="1"/>
</dbReference>
<evidence type="ECO:0000313" key="7">
    <source>
        <dbReference type="EMBL" id="KAL2339970.1"/>
    </source>
</evidence>
<proteinExistence type="inferred from homology"/>
<keyword evidence="4" id="KW-0472">Membrane</keyword>
<gene>
    <name evidence="7" type="ORF">Fmac_007910</name>
</gene>
<evidence type="ECO:0000256" key="4">
    <source>
        <dbReference type="ARBA" id="ARBA00023136"/>
    </source>
</evidence>
<dbReference type="SMART" id="SM00962">
    <property type="entry name" value="SRP54"/>
    <property type="match status" value="1"/>
</dbReference>
<keyword evidence="2" id="KW-0547">Nucleotide-binding</keyword>
<evidence type="ECO:0000256" key="5">
    <source>
        <dbReference type="ARBA" id="ARBA00029433"/>
    </source>
</evidence>
<comment type="caution">
    <text evidence="7">The sequence shown here is derived from an EMBL/GenBank/DDBJ whole genome shotgun (WGS) entry which is preliminary data.</text>
</comment>
<dbReference type="AlphaFoldDB" id="A0ABD1MVW4"/>
<evidence type="ECO:0000256" key="1">
    <source>
        <dbReference type="ARBA" id="ARBA00008531"/>
    </source>
</evidence>
<accession>A0ABD1MVW4</accession>
<dbReference type="EMBL" id="JBGMDY010000003">
    <property type="protein sequence ID" value="KAL2339970.1"/>
    <property type="molecule type" value="Genomic_DNA"/>
</dbReference>
<dbReference type="PANTHER" id="PTHR43134">
    <property type="entry name" value="SIGNAL RECOGNITION PARTICLE RECEPTOR SUBUNIT ALPHA"/>
    <property type="match status" value="1"/>
</dbReference>
<evidence type="ECO:0000313" key="8">
    <source>
        <dbReference type="Proteomes" id="UP001603857"/>
    </source>
</evidence>
<dbReference type="GO" id="GO:0012505">
    <property type="term" value="C:endomembrane system"/>
    <property type="evidence" value="ECO:0007669"/>
    <property type="project" value="UniProtKB-SubCell"/>
</dbReference>
<comment type="similarity">
    <text evidence="1">Belongs to the GTP-binding SRP family.</text>
</comment>
<evidence type="ECO:0000259" key="6">
    <source>
        <dbReference type="PROSITE" id="PS00300"/>
    </source>
</evidence>
<dbReference type="InterPro" id="IPR000897">
    <property type="entry name" value="SRP54_GTPase_dom"/>
</dbReference>
<evidence type="ECO:0000256" key="3">
    <source>
        <dbReference type="ARBA" id="ARBA00023134"/>
    </source>
</evidence>
<reference evidence="7 8" key="1">
    <citation type="submission" date="2024-08" db="EMBL/GenBank/DDBJ databases">
        <title>Insights into the chromosomal genome structure of Flemingia macrophylla.</title>
        <authorList>
            <person name="Ding Y."/>
            <person name="Zhao Y."/>
            <person name="Bi W."/>
            <person name="Wu M."/>
            <person name="Zhao G."/>
            <person name="Gong Y."/>
            <person name="Li W."/>
            <person name="Zhang P."/>
        </authorList>
    </citation>
    <scope>NUCLEOTIDE SEQUENCE [LARGE SCALE GENOMIC DNA]</scope>
    <source>
        <strain evidence="7">DYQJB</strain>
        <tissue evidence="7">Leaf</tissue>
    </source>
</reference>
<dbReference type="Gene3D" id="3.40.50.300">
    <property type="entry name" value="P-loop containing nucleotide triphosphate hydrolases"/>
    <property type="match status" value="1"/>
</dbReference>
<dbReference type="PANTHER" id="PTHR43134:SF1">
    <property type="entry name" value="SIGNAL RECOGNITION PARTICLE RECEPTOR SUBUNIT ALPHA"/>
    <property type="match status" value="1"/>
</dbReference>
<dbReference type="Proteomes" id="UP001603857">
    <property type="component" value="Unassembled WGS sequence"/>
</dbReference>
<sequence length="109" mass="12055">MSQKYLRDNRCRQAICKIVKNYVCTSRSQSREIGLLHVSKSKPRDMAQQKASRNGSDVVLVDTAGRMQVGAALSMVYISGAPVMFVGCGQSYTDLKKLNVKSIVQTLLK</sequence>